<dbReference type="AlphaFoldDB" id="A0AAN9EH77"/>
<dbReference type="PANTHER" id="PTHR21314:SF0">
    <property type="entry name" value="QUEUOSINE 5'-PHOSPHATE N-GLYCOSYLASE_HYDROLASE"/>
    <property type="match status" value="1"/>
</dbReference>
<evidence type="ECO:0000256" key="1">
    <source>
        <dbReference type="ARBA" id="ARBA00022801"/>
    </source>
</evidence>
<evidence type="ECO:0000256" key="2">
    <source>
        <dbReference type="ARBA" id="ARBA00035119"/>
    </source>
</evidence>
<evidence type="ECO:0000256" key="5">
    <source>
        <dbReference type="ARBA" id="ARBA00048204"/>
    </source>
</evidence>
<sequence>MLVGARESFHHVISLGMVSDGCWALGMPTLSSKFVAHNGFTFLVNRKKEGRFRVRAPKTHMVENTFPVQQPLQRDTRSMKTRETSNELEGSQARKTPHSLENSMDNVRESSAWVASRSSHVVVDSAGIEKVVSTIDTIPKVEWDFEGIHYFDNGPLTVQYLLVLDALNFCFWPDKDLNYDHLASGLKAALQNDKSAFDADRLQKYTGPQLRELLKWPRPLPLEDERVRLLHEVGIELERNFEGKASNIVESCGKSAVNLVAIVARHFPGFRDHSVYKGHQVFLYKRAQIFAADLWGAFRGQGYGEFKDVGSLTIMADYIVPAVLRQLGVLKYSPTLATTIEASGEIGAGTEEEVELRACSIHAVEKMRELISVKSGRQVLSVELDLWLWASGVQSASLQHHRTLSIYY</sequence>
<accession>A0AAN9EH77</accession>
<gene>
    <name evidence="8" type="ORF">RIF29_36977</name>
</gene>
<evidence type="ECO:0000256" key="6">
    <source>
        <dbReference type="RuleBase" id="RU365002"/>
    </source>
</evidence>
<comment type="caution">
    <text evidence="8">The sequence shown here is derived from an EMBL/GenBank/DDBJ whole genome shotgun (WGS) entry which is preliminary data.</text>
</comment>
<dbReference type="Proteomes" id="UP001372338">
    <property type="component" value="Unassembled WGS sequence"/>
</dbReference>
<evidence type="ECO:0000313" key="9">
    <source>
        <dbReference type="Proteomes" id="UP001372338"/>
    </source>
</evidence>
<keyword evidence="9" id="KW-1185">Reference proteome</keyword>
<dbReference type="Pfam" id="PF10343">
    <property type="entry name" value="Q_salvage"/>
    <property type="match status" value="1"/>
</dbReference>
<dbReference type="GO" id="GO:0016787">
    <property type="term" value="F:hydrolase activity"/>
    <property type="evidence" value="ECO:0007669"/>
    <property type="project" value="UniProtKB-KW"/>
</dbReference>
<evidence type="ECO:0000256" key="7">
    <source>
        <dbReference type="SAM" id="MobiDB-lite"/>
    </source>
</evidence>
<protein>
    <recommendedName>
        <fullName evidence="3 6">Queuosine 5'-phosphate N-glycosylase/hydrolase</fullName>
        <ecNumber evidence="6">3.2.2.-</ecNumber>
    </recommendedName>
    <alternativeName>
        <fullName evidence="4 6">Queuosine-nucleotide N-glycosylase/hydrolase</fullName>
    </alternativeName>
</protein>
<feature type="region of interest" description="Disordered" evidence="7">
    <location>
        <begin position="68"/>
        <end position="102"/>
    </location>
</feature>
<feature type="compositionally biased region" description="Basic and acidic residues" evidence="7">
    <location>
        <begin position="74"/>
        <end position="85"/>
    </location>
</feature>
<organism evidence="8 9">
    <name type="scientific">Crotalaria pallida</name>
    <name type="common">Smooth rattlebox</name>
    <name type="synonym">Crotalaria striata</name>
    <dbReference type="NCBI Taxonomy" id="3830"/>
    <lineage>
        <taxon>Eukaryota</taxon>
        <taxon>Viridiplantae</taxon>
        <taxon>Streptophyta</taxon>
        <taxon>Embryophyta</taxon>
        <taxon>Tracheophyta</taxon>
        <taxon>Spermatophyta</taxon>
        <taxon>Magnoliopsida</taxon>
        <taxon>eudicotyledons</taxon>
        <taxon>Gunneridae</taxon>
        <taxon>Pentapetalae</taxon>
        <taxon>rosids</taxon>
        <taxon>fabids</taxon>
        <taxon>Fabales</taxon>
        <taxon>Fabaceae</taxon>
        <taxon>Papilionoideae</taxon>
        <taxon>50 kb inversion clade</taxon>
        <taxon>genistoids sensu lato</taxon>
        <taxon>core genistoids</taxon>
        <taxon>Crotalarieae</taxon>
        <taxon>Crotalaria</taxon>
    </lineage>
</organism>
<name>A0AAN9EH77_CROPI</name>
<keyword evidence="1 6" id="KW-0378">Hydrolase</keyword>
<evidence type="ECO:0000313" key="8">
    <source>
        <dbReference type="EMBL" id="KAK7252778.1"/>
    </source>
</evidence>
<dbReference type="EC" id="3.2.2.-" evidence="6"/>
<proteinExistence type="inferred from homology"/>
<dbReference type="EMBL" id="JAYWIO010000007">
    <property type="protein sequence ID" value="KAK7252778.1"/>
    <property type="molecule type" value="Genomic_DNA"/>
</dbReference>
<comment type="function">
    <text evidence="6">Catalyzes the hydrolysis of queuosine 5'-phosphate, releasing the nucleobase queuine (q). Is required for salvage of queuine from exogenous queuosine (Q) that is imported and then converted to queuosine 5'-phosphate intracellularly.</text>
</comment>
<comment type="catalytic activity">
    <reaction evidence="5 6">
        <text>queuosine 5'-phosphate + H2O = queuine + D-ribose 5-phosphate</text>
        <dbReference type="Rhea" id="RHEA:75387"/>
        <dbReference type="ChEBI" id="CHEBI:15377"/>
        <dbReference type="ChEBI" id="CHEBI:17433"/>
        <dbReference type="ChEBI" id="CHEBI:78346"/>
        <dbReference type="ChEBI" id="CHEBI:194371"/>
    </reaction>
    <physiologicalReaction direction="left-to-right" evidence="5 6">
        <dbReference type="Rhea" id="RHEA:75388"/>
    </physiologicalReaction>
</comment>
<dbReference type="PANTHER" id="PTHR21314">
    <property type="entry name" value="QUEUOSINE 5'-PHOSPHATE N-GLYCOSYLASE_HYDROLASE-RELATED"/>
    <property type="match status" value="1"/>
</dbReference>
<dbReference type="InterPro" id="IPR019438">
    <property type="entry name" value="Q_salvage"/>
</dbReference>
<evidence type="ECO:0000256" key="4">
    <source>
        <dbReference type="ARBA" id="ARBA00035393"/>
    </source>
</evidence>
<dbReference type="GO" id="GO:0006400">
    <property type="term" value="P:tRNA modification"/>
    <property type="evidence" value="ECO:0007669"/>
    <property type="project" value="TreeGrafter"/>
</dbReference>
<reference evidence="8 9" key="1">
    <citation type="submission" date="2024-01" db="EMBL/GenBank/DDBJ databases">
        <title>The genomes of 5 underutilized Papilionoideae crops provide insights into root nodulation and disease resistanc.</title>
        <authorList>
            <person name="Yuan L."/>
        </authorList>
    </citation>
    <scope>NUCLEOTIDE SEQUENCE [LARGE SCALE GENOMIC DNA]</scope>
    <source>
        <strain evidence="8">ZHUSHIDOU_FW_LH</strain>
        <tissue evidence="8">Leaf</tissue>
    </source>
</reference>
<evidence type="ECO:0000256" key="3">
    <source>
        <dbReference type="ARBA" id="ARBA00035306"/>
    </source>
</evidence>
<comment type="similarity">
    <text evidence="2 6">Belongs to the QNG1 protein family.</text>
</comment>